<evidence type="ECO:0000313" key="4">
    <source>
        <dbReference type="Proteomes" id="UP000002258"/>
    </source>
</evidence>
<dbReference type="InParanoid" id="A3LQJ5"/>
<gene>
    <name evidence="3" type="ORF">PICST_21871</name>
</gene>
<keyword evidence="4" id="KW-1185">Reference proteome</keyword>
<dbReference type="InterPro" id="IPR019008">
    <property type="entry name" value="Beta_sandwich_EMC7"/>
</dbReference>
<feature type="transmembrane region" description="Helical" evidence="1">
    <location>
        <begin position="154"/>
        <end position="175"/>
    </location>
</feature>
<organism evidence="3 4">
    <name type="scientific">Scheffersomyces stipitis (strain ATCC 58785 / CBS 6054 / NBRC 10063 / NRRL Y-11545)</name>
    <name type="common">Yeast</name>
    <name type="synonym">Pichia stipitis</name>
    <dbReference type="NCBI Taxonomy" id="322104"/>
    <lineage>
        <taxon>Eukaryota</taxon>
        <taxon>Fungi</taxon>
        <taxon>Dikarya</taxon>
        <taxon>Ascomycota</taxon>
        <taxon>Saccharomycotina</taxon>
        <taxon>Pichiomycetes</taxon>
        <taxon>Debaryomycetaceae</taxon>
        <taxon>Scheffersomyces</taxon>
    </lineage>
</organism>
<evidence type="ECO:0000259" key="2">
    <source>
        <dbReference type="Pfam" id="PF09430"/>
    </source>
</evidence>
<dbReference type="OrthoDB" id="4085072at2759"/>
<dbReference type="KEGG" id="pic:PICST_21871"/>
<dbReference type="AlphaFoldDB" id="A3LQJ5"/>
<feature type="non-terminal residue" evidence="3">
    <location>
        <position position="180"/>
    </location>
</feature>
<dbReference type="Pfam" id="PF09430">
    <property type="entry name" value="EMC7_beta-sandw"/>
    <property type="match status" value="1"/>
</dbReference>
<dbReference type="Proteomes" id="UP000002258">
    <property type="component" value="Chromosome 2"/>
</dbReference>
<dbReference type="STRING" id="322104.A3LQJ5"/>
<dbReference type="HOGENOM" id="CLU_082179_0_0_1"/>
<keyword evidence="1" id="KW-0472">Membrane</keyword>
<evidence type="ECO:0000313" key="3">
    <source>
        <dbReference type="EMBL" id="ABN64696.2"/>
    </source>
</evidence>
<keyword evidence="1" id="KW-1133">Transmembrane helix</keyword>
<keyword evidence="1" id="KW-0812">Transmembrane</keyword>
<dbReference type="RefSeq" id="XP_001382725.2">
    <property type="nucleotide sequence ID" value="XM_001382688.1"/>
</dbReference>
<feature type="domain" description="ER membrane protein complex subunit 7 beta-sandwich" evidence="2">
    <location>
        <begin position="45"/>
        <end position="141"/>
    </location>
</feature>
<dbReference type="EMBL" id="CP000496">
    <property type="protein sequence ID" value="ABN64696.2"/>
    <property type="molecule type" value="Genomic_DNA"/>
</dbReference>
<dbReference type="eggNOG" id="ENOG502RQ1V">
    <property type="taxonomic scope" value="Eukaryota"/>
</dbReference>
<accession>A3LQJ5</accession>
<sequence>GKIDDIPQIDELYHEKNVHVVNGDNKASRFHVDLYQLDKNEAGVRHSALLDGNHYFQFENLKTGEYELIVDSYDFILSNSRFRVQVDEEADIVQVFEDYLASRSFNRSSIFNVTESTPLVLSVKEPKQFYESASGSIMDMVYNSPLGFIFKNRLYTIIFFICLSIMAAPTILQYINPELA</sequence>
<proteinExistence type="predicted"/>
<reference evidence="3 4" key="1">
    <citation type="journal article" date="2007" name="Nat. Biotechnol.">
        <title>Genome sequence of the lignocellulose-bioconverting and xylose-fermenting yeast Pichia stipitis.</title>
        <authorList>
            <person name="Jeffries T.W."/>
            <person name="Grigoriev I.V."/>
            <person name="Grimwood J."/>
            <person name="Laplaza J.M."/>
            <person name="Aerts A."/>
            <person name="Salamov A."/>
            <person name="Schmutz J."/>
            <person name="Lindquist E."/>
            <person name="Dehal P."/>
            <person name="Shapiro H."/>
            <person name="Jin Y.S."/>
            <person name="Passoth V."/>
            <person name="Richardson P.M."/>
        </authorList>
    </citation>
    <scope>NUCLEOTIDE SEQUENCE [LARGE SCALE GENOMIC DNA]</scope>
    <source>
        <strain evidence="4">ATCC 58785 / CBS 6054 / NBRC 10063 / NRRL Y-11545</strain>
    </source>
</reference>
<protein>
    <recommendedName>
        <fullName evidence="2">ER membrane protein complex subunit 7 beta-sandwich domain-containing protein</fullName>
    </recommendedName>
</protein>
<dbReference type="GeneID" id="4836950"/>
<evidence type="ECO:0000256" key="1">
    <source>
        <dbReference type="SAM" id="Phobius"/>
    </source>
</evidence>
<feature type="non-terminal residue" evidence="3">
    <location>
        <position position="1"/>
    </location>
</feature>
<name>A3LQJ5_PICST</name>